<dbReference type="InterPro" id="IPR019378">
    <property type="entry name" value="GDP-Fuc_O-FucTrfase"/>
</dbReference>
<dbReference type="GO" id="GO:0006004">
    <property type="term" value="P:fucose metabolic process"/>
    <property type="evidence" value="ECO:0007669"/>
    <property type="project" value="UniProtKB-KW"/>
</dbReference>
<accession>A0AAD3H8A6</accession>
<dbReference type="EMBL" id="BLLK01000047">
    <property type="protein sequence ID" value="GFH53896.1"/>
    <property type="molecule type" value="Genomic_DNA"/>
</dbReference>
<proteinExistence type="predicted"/>
<keyword evidence="3" id="KW-0119">Carbohydrate metabolism</keyword>
<protein>
    <submittedName>
        <fullName evidence="4">Uncharacterized protein</fullName>
    </submittedName>
</protein>
<evidence type="ECO:0000256" key="3">
    <source>
        <dbReference type="ARBA" id="ARBA00023277"/>
    </source>
</evidence>
<dbReference type="InterPro" id="IPR044982">
    <property type="entry name" value="AtOFT1-like"/>
</dbReference>
<evidence type="ECO:0000313" key="4">
    <source>
        <dbReference type="EMBL" id="GFH53896.1"/>
    </source>
</evidence>
<gene>
    <name evidence="4" type="ORF">CTEN210_10372</name>
</gene>
<evidence type="ECO:0000256" key="1">
    <source>
        <dbReference type="ARBA" id="ARBA00022679"/>
    </source>
</evidence>
<reference evidence="4 5" key="1">
    <citation type="journal article" date="2021" name="Sci. Rep.">
        <title>The genome of the diatom Chaetoceros tenuissimus carries an ancient integrated fragment of an extant virus.</title>
        <authorList>
            <person name="Hongo Y."/>
            <person name="Kimura K."/>
            <person name="Takaki Y."/>
            <person name="Yoshida Y."/>
            <person name="Baba S."/>
            <person name="Kobayashi G."/>
            <person name="Nagasaki K."/>
            <person name="Hano T."/>
            <person name="Tomaru Y."/>
        </authorList>
    </citation>
    <scope>NUCLEOTIDE SEQUENCE [LARGE SCALE GENOMIC DNA]</scope>
    <source>
        <strain evidence="4 5">NIES-3715</strain>
    </source>
</reference>
<dbReference type="PANTHER" id="PTHR37220">
    <property type="entry name" value="O-FUCOSYLTRANSFERASE 23"/>
    <property type="match status" value="1"/>
</dbReference>
<sequence>MRGGLNNQLMAFTAYGKIAAETNRTLVLPKFTGGFPKEKISTLIEFEDVFQLDSEQNNHVTLPSKRFPSTLIRHSDTSIPPNIRGFYLDKKKLSSFIASRSNDTVVAVSVPDQPMNERLLSKIYASFKPTTFLMNAIINVMAKYLSPMELEQNRWESAMVIHLRIETDWLAYSLRKKCPGQYYISLSKIQERLERFTPKIKDQPIKTIILSFASEALPQGAKNLRTGWPHGYNIITTNDILNELNKNTSKKPINYLMQSLALGHIAYRSNIFIGNWYSSFSRQLILSREESEQGKSFIYNNDEIEDMTEHGHKKSYEPALNKAFCDIEGVADTY</sequence>
<keyword evidence="5" id="KW-1185">Reference proteome</keyword>
<keyword evidence="1" id="KW-0808">Transferase</keyword>
<keyword evidence="2" id="KW-0294">Fucose metabolism</keyword>
<organism evidence="4 5">
    <name type="scientific">Chaetoceros tenuissimus</name>
    <dbReference type="NCBI Taxonomy" id="426638"/>
    <lineage>
        <taxon>Eukaryota</taxon>
        <taxon>Sar</taxon>
        <taxon>Stramenopiles</taxon>
        <taxon>Ochrophyta</taxon>
        <taxon>Bacillariophyta</taxon>
        <taxon>Coscinodiscophyceae</taxon>
        <taxon>Chaetocerotophycidae</taxon>
        <taxon>Chaetocerotales</taxon>
        <taxon>Chaetocerotaceae</taxon>
        <taxon>Chaetoceros</taxon>
    </lineage>
</organism>
<name>A0AAD3H8A6_9STRA</name>
<dbReference type="PANTHER" id="PTHR37220:SF1">
    <property type="entry name" value="O-FUCOSYLTRANSFERASE 23"/>
    <property type="match status" value="1"/>
</dbReference>
<comment type="caution">
    <text evidence="4">The sequence shown here is derived from an EMBL/GenBank/DDBJ whole genome shotgun (WGS) entry which is preliminary data.</text>
</comment>
<dbReference type="CDD" id="cd11296">
    <property type="entry name" value="O-FucT_like"/>
    <property type="match status" value="1"/>
</dbReference>
<evidence type="ECO:0000313" key="5">
    <source>
        <dbReference type="Proteomes" id="UP001054902"/>
    </source>
</evidence>
<dbReference type="AlphaFoldDB" id="A0AAD3H8A6"/>
<dbReference type="Proteomes" id="UP001054902">
    <property type="component" value="Unassembled WGS sequence"/>
</dbReference>
<dbReference type="Pfam" id="PF10250">
    <property type="entry name" value="O-FucT"/>
    <property type="match status" value="1"/>
</dbReference>
<dbReference type="Gene3D" id="3.40.50.11350">
    <property type="match status" value="1"/>
</dbReference>
<evidence type="ECO:0000256" key="2">
    <source>
        <dbReference type="ARBA" id="ARBA00023253"/>
    </source>
</evidence>
<dbReference type="GO" id="GO:0016740">
    <property type="term" value="F:transferase activity"/>
    <property type="evidence" value="ECO:0007669"/>
    <property type="project" value="UniProtKB-KW"/>
</dbReference>
<dbReference type="Gene3D" id="3.40.50.11340">
    <property type="match status" value="1"/>
</dbReference>